<gene>
    <name evidence="7" type="ORF">G7070_04175</name>
</gene>
<evidence type="ECO:0000259" key="6">
    <source>
        <dbReference type="Pfam" id="PF00294"/>
    </source>
</evidence>
<reference evidence="7 8" key="1">
    <citation type="submission" date="2020-03" db="EMBL/GenBank/DDBJ databases">
        <title>Propioniciclava sp. nov., isolated from Hydrophilus acuminatus.</title>
        <authorList>
            <person name="Hyun D.-W."/>
            <person name="Bae J.-W."/>
        </authorList>
    </citation>
    <scope>NUCLEOTIDE SEQUENCE [LARGE SCALE GENOMIC DNA]</scope>
    <source>
        <strain evidence="7 8">HDW11</strain>
    </source>
</reference>
<comment type="similarity">
    <text evidence="1">Belongs to the carbohydrate kinase PfkB family.</text>
</comment>
<dbReference type="InterPro" id="IPR011611">
    <property type="entry name" value="PfkB_dom"/>
</dbReference>
<dbReference type="Gene3D" id="3.40.1190.20">
    <property type="match status" value="1"/>
</dbReference>
<sequence length="301" mass="30361">MSGADVLTIGEALVSFRTDEIAPGWRASAHVAGAESNVAIGLARLGHAARWVGRVSDDALGRWVLATLAGEGVDVADAVADRRSAGAMVLESPADHARRATYLRRGSAGAALTAADVLAALPGARRVHLTGVTPALSETARAAWLGLGRAAHGAGVPVSFDVNHRPALWDAAAASEALRELVPHTDLLIASEDELELVATGDEADAVASLLDAGVGTVVVKRGERGASAFTASGRVDVPAQRVPVVDVIGAGDALCAGLLSGLLDGLDLAPALERGVAVASACVASPGDWEGLPTRADLGL</sequence>
<dbReference type="InterPro" id="IPR002173">
    <property type="entry name" value="Carboh/pur_kinase_PfkB_CS"/>
</dbReference>
<keyword evidence="8" id="KW-1185">Reference proteome</keyword>
<dbReference type="PANTHER" id="PTHR43085:SF1">
    <property type="entry name" value="PSEUDOURIDINE KINASE-RELATED"/>
    <property type="match status" value="1"/>
</dbReference>
<dbReference type="PROSITE" id="PS00584">
    <property type="entry name" value="PFKB_KINASES_2"/>
    <property type="match status" value="1"/>
</dbReference>
<keyword evidence="5" id="KW-0067">ATP-binding</keyword>
<keyword evidence="2" id="KW-0808">Transferase</keyword>
<dbReference type="EMBL" id="CP049865">
    <property type="protein sequence ID" value="QIK71615.1"/>
    <property type="molecule type" value="Genomic_DNA"/>
</dbReference>
<evidence type="ECO:0000256" key="2">
    <source>
        <dbReference type="ARBA" id="ARBA00022679"/>
    </source>
</evidence>
<feature type="domain" description="Carbohydrate kinase PfkB" evidence="6">
    <location>
        <begin position="21"/>
        <end position="295"/>
    </location>
</feature>
<dbReference type="InterPro" id="IPR050306">
    <property type="entry name" value="PfkB_Carbo_kinase"/>
</dbReference>
<name>A0A6G7Y476_9ACTN</name>
<proteinExistence type="inferred from homology"/>
<evidence type="ECO:0000313" key="8">
    <source>
        <dbReference type="Proteomes" id="UP000501058"/>
    </source>
</evidence>
<dbReference type="SUPFAM" id="SSF53613">
    <property type="entry name" value="Ribokinase-like"/>
    <property type="match status" value="1"/>
</dbReference>
<dbReference type="GO" id="GO:0016301">
    <property type="term" value="F:kinase activity"/>
    <property type="evidence" value="ECO:0007669"/>
    <property type="project" value="UniProtKB-KW"/>
</dbReference>
<evidence type="ECO:0000256" key="5">
    <source>
        <dbReference type="ARBA" id="ARBA00022840"/>
    </source>
</evidence>
<dbReference type="Pfam" id="PF00294">
    <property type="entry name" value="PfkB"/>
    <property type="match status" value="1"/>
</dbReference>
<dbReference type="Proteomes" id="UP000501058">
    <property type="component" value="Chromosome"/>
</dbReference>
<dbReference type="KEGG" id="prv:G7070_04175"/>
<dbReference type="CDD" id="cd01166">
    <property type="entry name" value="KdgK"/>
    <property type="match status" value="1"/>
</dbReference>
<keyword evidence="4 7" id="KW-0418">Kinase</keyword>
<evidence type="ECO:0000256" key="1">
    <source>
        <dbReference type="ARBA" id="ARBA00010688"/>
    </source>
</evidence>
<evidence type="ECO:0000313" key="7">
    <source>
        <dbReference type="EMBL" id="QIK71615.1"/>
    </source>
</evidence>
<evidence type="ECO:0000256" key="4">
    <source>
        <dbReference type="ARBA" id="ARBA00022777"/>
    </source>
</evidence>
<protein>
    <submittedName>
        <fullName evidence="7">Sugar kinase</fullName>
    </submittedName>
</protein>
<accession>A0A6G7Y476</accession>
<evidence type="ECO:0000256" key="3">
    <source>
        <dbReference type="ARBA" id="ARBA00022741"/>
    </source>
</evidence>
<organism evidence="7 8">
    <name type="scientific">Propioniciclava coleopterorum</name>
    <dbReference type="NCBI Taxonomy" id="2714937"/>
    <lineage>
        <taxon>Bacteria</taxon>
        <taxon>Bacillati</taxon>
        <taxon>Actinomycetota</taxon>
        <taxon>Actinomycetes</taxon>
        <taxon>Propionibacteriales</taxon>
        <taxon>Propionibacteriaceae</taxon>
        <taxon>Propioniciclava</taxon>
    </lineage>
</organism>
<dbReference type="PANTHER" id="PTHR43085">
    <property type="entry name" value="HEXOKINASE FAMILY MEMBER"/>
    <property type="match status" value="1"/>
</dbReference>
<keyword evidence="3" id="KW-0547">Nucleotide-binding</keyword>
<dbReference type="GO" id="GO:0005524">
    <property type="term" value="F:ATP binding"/>
    <property type="evidence" value="ECO:0007669"/>
    <property type="project" value="UniProtKB-KW"/>
</dbReference>
<dbReference type="AlphaFoldDB" id="A0A6G7Y476"/>
<dbReference type="InterPro" id="IPR029056">
    <property type="entry name" value="Ribokinase-like"/>
</dbReference>
<dbReference type="RefSeq" id="WP_166232191.1">
    <property type="nucleotide sequence ID" value="NZ_CP049865.1"/>
</dbReference>